<dbReference type="PROSITE" id="PS51257">
    <property type="entry name" value="PROKAR_LIPOPROTEIN"/>
    <property type="match status" value="1"/>
</dbReference>
<proteinExistence type="predicted"/>
<keyword evidence="4" id="KW-1185">Reference proteome</keyword>
<feature type="region of interest" description="Disordered" evidence="1">
    <location>
        <begin position="74"/>
        <end position="100"/>
    </location>
</feature>
<dbReference type="AlphaFoldDB" id="A0A9X2L156"/>
<feature type="compositionally biased region" description="Polar residues" evidence="1">
    <location>
        <begin position="74"/>
        <end position="83"/>
    </location>
</feature>
<evidence type="ECO:0000313" key="3">
    <source>
        <dbReference type="EMBL" id="MCP9290287.1"/>
    </source>
</evidence>
<protein>
    <submittedName>
        <fullName evidence="3">Uncharacterized protein</fullName>
    </submittedName>
</protein>
<feature type="signal peptide" evidence="2">
    <location>
        <begin position="1"/>
        <end position="24"/>
    </location>
</feature>
<dbReference type="EMBL" id="JANDBC010000001">
    <property type="protein sequence ID" value="MCP9290287.1"/>
    <property type="molecule type" value="Genomic_DNA"/>
</dbReference>
<organism evidence="3 4">
    <name type="scientific">Gracilimonas sediminicola</name>
    <dbReference type="NCBI Taxonomy" id="2952158"/>
    <lineage>
        <taxon>Bacteria</taxon>
        <taxon>Pseudomonadati</taxon>
        <taxon>Balneolota</taxon>
        <taxon>Balneolia</taxon>
        <taxon>Balneolales</taxon>
        <taxon>Balneolaceae</taxon>
        <taxon>Gracilimonas</taxon>
    </lineage>
</organism>
<evidence type="ECO:0000256" key="1">
    <source>
        <dbReference type="SAM" id="MobiDB-lite"/>
    </source>
</evidence>
<evidence type="ECO:0000313" key="4">
    <source>
        <dbReference type="Proteomes" id="UP001139125"/>
    </source>
</evidence>
<feature type="chain" id="PRO_5040818140" evidence="2">
    <location>
        <begin position="25"/>
        <end position="401"/>
    </location>
</feature>
<keyword evidence="2" id="KW-0732">Signal</keyword>
<dbReference type="Proteomes" id="UP001139125">
    <property type="component" value="Unassembled WGS sequence"/>
</dbReference>
<evidence type="ECO:0000256" key="2">
    <source>
        <dbReference type="SAM" id="SignalP"/>
    </source>
</evidence>
<feature type="compositionally biased region" description="Basic and acidic residues" evidence="1">
    <location>
        <begin position="84"/>
        <end position="93"/>
    </location>
</feature>
<gene>
    <name evidence="3" type="ORF">NM125_01685</name>
</gene>
<sequence length="401" mass="44026">MKSLFKKIPTTVLPLLMVAAMFSACTLDDISKDIDNQELTAEEIEAATQIMGEALSDDNDGVFSSLNDALTTVSSSGFGNDSQMKGHDDDRNSGRGNESNYQYEYDRETGTHTISFNREVNNPNFKKSLSAVLTYVFTDVNGEYIAAPRQNRERIENIDFTSDKNGSTQSRFRNSEFSRADTFAFTGLSDASSILTIDGKHYGNGSIDGVTRDGDTFERSFVNEINFLDIQVNKDTVAAYGSLTQGVTGTLNYVLTIFRSSNGQGSSKTVTGTIEMDGDGTALLRFANVNRLFKVNLRTGFVSDDEVDIESAVAAVDTLNQTVTLRNDLLVIVSDRTEIEGEDGLDSLEAVARALDAGESVIAEVEGYRNPDNRSEFIAEEIEFEFAEDDDEDDDDNDDDD</sequence>
<dbReference type="RefSeq" id="WP_255132223.1">
    <property type="nucleotide sequence ID" value="NZ_JANDBC010000001.1"/>
</dbReference>
<accession>A0A9X2L156</accession>
<name>A0A9X2L156_9BACT</name>
<comment type="caution">
    <text evidence="3">The sequence shown here is derived from an EMBL/GenBank/DDBJ whole genome shotgun (WGS) entry which is preliminary data.</text>
</comment>
<reference evidence="3" key="1">
    <citation type="submission" date="2022-06" db="EMBL/GenBank/DDBJ databases">
        <title>Gracilimonas sp. CAU 1638 isolated from sea sediment.</title>
        <authorList>
            <person name="Kim W."/>
        </authorList>
    </citation>
    <scope>NUCLEOTIDE SEQUENCE</scope>
    <source>
        <strain evidence="3">CAU 1638</strain>
    </source>
</reference>